<evidence type="ECO:0000313" key="2">
    <source>
        <dbReference type="Proteomes" id="UP000789342"/>
    </source>
</evidence>
<protein>
    <submittedName>
        <fullName evidence="1">9165_t:CDS:1</fullName>
    </submittedName>
</protein>
<dbReference type="EMBL" id="CAJVPV010048459">
    <property type="protein sequence ID" value="CAG8774384.1"/>
    <property type="molecule type" value="Genomic_DNA"/>
</dbReference>
<gene>
    <name evidence="1" type="ORF">AMORRO_LOCUS16799</name>
</gene>
<feature type="non-terminal residue" evidence="1">
    <location>
        <position position="1"/>
    </location>
</feature>
<feature type="non-terminal residue" evidence="1">
    <location>
        <position position="63"/>
    </location>
</feature>
<organism evidence="1 2">
    <name type="scientific">Acaulospora morrowiae</name>
    <dbReference type="NCBI Taxonomy" id="94023"/>
    <lineage>
        <taxon>Eukaryota</taxon>
        <taxon>Fungi</taxon>
        <taxon>Fungi incertae sedis</taxon>
        <taxon>Mucoromycota</taxon>
        <taxon>Glomeromycotina</taxon>
        <taxon>Glomeromycetes</taxon>
        <taxon>Diversisporales</taxon>
        <taxon>Acaulosporaceae</taxon>
        <taxon>Acaulospora</taxon>
    </lineage>
</organism>
<accession>A0A9N9JE48</accession>
<sequence>EKPYELVNAKIDTDLLVIQLSLSYREDALFKAWTYYNIATLNFEIDQLLYDFSRRFASPAERF</sequence>
<reference evidence="1" key="1">
    <citation type="submission" date="2021-06" db="EMBL/GenBank/DDBJ databases">
        <authorList>
            <person name="Kallberg Y."/>
            <person name="Tangrot J."/>
            <person name="Rosling A."/>
        </authorList>
    </citation>
    <scope>NUCLEOTIDE SEQUENCE</scope>
    <source>
        <strain evidence="1">CL551</strain>
    </source>
</reference>
<comment type="caution">
    <text evidence="1">The sequence shown here is derived from an EMBL/GenBank/DDBJ whole genome shotgun (WGS) entry which is preliminary data.</text>
</comment>
<dbReference type="Proteomes" id="UP000789342">
    <property type="component" value="Unassembled WGS sequence"/>
</dbReference>
<keyword evidence="2" id="KW-1185">Reference proteome</keyword>
<dbReference type="AlphaFoldDB" id="A0A9N9JE48"/>
<evidence type="ECO:0000313" key="1">
    <source>
        <dbReference type="EMBL" id="CAG8774384.1"/>
    </source>
</evidence>
<proteinExistence type="predicted"/>
<name>A0A9N9JE48_9GLOM</name>